<organism evidence="3 4">
    <name type="scientific">Ramlibacter rhizophilus</name>
    <dbReference type="NCBI Taxonomy" id="1781167"/>
    <lineage>
        <taxon>Bacteria</taxon>
        <taxon>Pseudomonadati</taxon>
        <taxon>Pseudomonadota</taxon>
        <taxon>Betaproteobacteria</taxon>
        <taxon>Burkholderiales</taxon>
        <taxon>Comamonadaceae</taxon>
        <taxon>Ramlibacter</taxon>
    </lineage>
</organism>
<dbReference type="PANTHER" id="PTHR43540">
    <property type="entry name" value="PEROXYUREIDOACRYLATE/UREIDOACRYLATE AMIDOHYDROLASE-RELATED"/>
    <property type="match status" value="1"/>
</dbReference>
<dbReference type="CDD" id="cd00431">
    <property type="entry name" value="cysteine_hydrolases"/>
    <property type="match status" value="1"/>
</dbReference>
<keyword evidence="1 3" id="KW-0378">Hydrolase</keyword>
<dbReference type="InterPro" id="IPR050272">
    <property type="entry name" value="Isochorismatase-like_hydrls"/>
</dbReference>
<proteinExistence type="predicted"/>
<dbReference type="Pfam" id="PF00857">
    <property type="entry name" value="Isochorismatase"/>
    <property type="match status" value="1"/>
</dbReference>
<evidence type="ECO:0000256" key="1">
    <source>
        <dbReference type="ARBA" id="ARBA00022801"/>
    </source>
</evidence>
<dbReference type="Gene3D" id="3.40.50.850">
    <property type="entry name" value="Isochorismatase-like"/>
    <property type="match status" value="1"/>
</dbReference>
<evidence type="ECO:0000259" key="2">
    <source>
        <dbReference type="Pfam" id="PF00857"/>
    </source>
</evidence>
<reference evidence="3 4" key="1">
    <citation type="submission" date="2019-03" db="EMBL/GenBank/DDBJ databases">
        <title>Ramlibacter rhizophilus CCTCC AB2015357, whole genome shotgun sequence.</title>
        <authorList>
            <person name="Zhang X."/>
            <person name="Feng G."/>
            <person name="Zhu H."/>
        </authorList>
    </citation>
    <scope>NUCLEOTIDE SEQUENCE [LARGE SCALE GENOMIC DNA]</scope>
    <source>
        <strain evidence="3 4">CCTCC AB2015357</strain>
    </source>
</reference>
<dbReference type="OrthoDB" id="9781985at2"/>
<sequence>MSLAGRALPLGLPERLSPARSVLVVVDMQNDFCAEGGYIDRTMGKDVSAGAAILPQVQALVRGAREAGVPVLWLRADYSHDRIPDSMALKLAARGIEAECCKPGTWGFDWFGGLSPQAEEAVVTKHSYSGFIGTDMQAQLARLGRRTLVFCGVQTQVCVESTLRDAHAHGYFCFAVQDAVGSHTPALHAATLDNVRFLFGDVCSSAEVLSAWQAPSNTDSRAPSR</sequence>
<dbReference type="PANTHER" id="PTHR43540:SF6">
    <property type="entry name" value="ISOCHORISMATASE-LIKE DOMAIN-CONTAINING PROTEIN"/>
    <property type="match status" value="1"/>
</dbReference>
<evidence type="ECO:0000313" key="3">
    <source>
        <dbReference type="EMBL" id="TFY97432.1"/>
    </source>
</evidence>
<dbReference type="GO" id="GO:0016787">
    <property type="term" value="F:hydrolase activity"/>
    <property type="evidence" value="ECO:0007669"/>
    <property type="project" value="UniProtKB-KW"/>
</dbReference>
<comment type="caution">
    <text evidence="3">The sequence shown here is derived from an EMBL/GenBank/DDBJ whole genome shotgun (WGS) entry which is preliminary data.</text>
</comment>
<name>A0A4Z0BDS1_9BURK</name>
<dbReference type="SUPFAM" id="SSF52499">
    <property type="entry name" value="Isochorismatase-like hydrolases"/>
    <property type="match status" value="1"/>
</dbReference>
<feature type="domain" description="Isochorismatase-like" evidence="2">
    <location>
        <begin position="21"/>
        <end position="207"/>
    </location>
</feature>
<dbReference type="Proteomes" id="UP000297564">
    <property type="component" value="Unassembled WGS sequence"/>
</dbReference>
<protein>
    <submittedName>
        <fullName evidence="3">Cysteine hydrolase</fullName>
    </submittedName>
</protein>
<accession>A0A4Z0BDS1</accession>
<dbReference type="InterPro" id="IPR036380">
    <property type="entry name" value="Isochorismatase-like_sf"/>
</dbReference>
<dbReference type="AlphaFoldDB" id="A0A4Z0BDS1"/>
<keyword evidence="4" id="KW-1185">Reference proteome</keyword>
<dbReference type="InterPro" id="IPR000868">
    <property type="entry name" value="Isochorismatase-like_dom"/>
</dbReference>
<gene>
    <name evidence="3" type="ORF">EZ242_18070</name>
</gene>
<evidence type="ECO:0000313" key="4">
    <source>
        <dbReference type="Proteomes" id="UP000297564"/>
    </source>
</evidence>
<dbReference type="EMBL" id="SMLL01000007">
    <property type="protein sequence ID" value="TFY97432.1"/>
    <property type="molecule type" value="Genomic_DNA"/>
</dbReference>
<dbReference type="RefSeq" id="WP_135286598.1">
    <property type="nucleotide sequence ID" value="NZ_SMLL01000007.1"/>
</dbReference>